<feature type="compositionally biased region" description="Pro residues" evidence="1">
    <location>
        <begin position="95"/>
        <end position="104"/>
    </location>
</feature>
<reference evidence="2" key="2">
    <citation type="submission" date="2023-06" db="EMBL/GenBank/DDBJ databases">
        <authorList>
            <consortium name="Lawrence Berkeley National Laboratory"/>
            <person name="Haridas S."/>
            <person name="Hensen N."/>
            <person name="Bonometti L."/>
            <person name="Westerberg I."/>
            <person name="Brannstrom I.O."/>
            <person name="Guillou S."/>
            <person name="Cros-Aarteil S."/>
            <person name="Calhoun S."/>
            <person name="Kuo A."/>
            <person name="Mondo S."/>
            <person name="Pangilinan J."/>
            <person name="Riley R."/>
            <person name="LaButti K."/>
            <person name="Andreopoulos B."/>
            <person name="Lipzen A."/>
            <person name="Chen C."/>
            <person name="Yanf M."/>
            <person name="Daum C."/>
            <person name="Ng V."/>
            <person name="Clum A."/>
            <person name="Steindorff A."/>
            <person name="Ohm R."/>
            <person name="Martin F."/>
            <person name="Silar P."/>
            <person name="Natvig D."/>
            <person name="Lalanne C."/>
            <person name="Gautier V."/>
            <person name="Ament-velasquez S.L."/>
            <person name="Kruys A."/>
            <person name="Hutchinson M.I."/>
            <person name="Powell A.J."/>
            <person name="Barry K."/>
            <person name="Miller A.N."/>
            <person name="Grigoriev I.V."/>
            <person name="Debuchy R."/>
            <person name="Gladieux P."/>
            <person name="Thoren M.H."/>
            <person name="Johannesson H."/>
        </authorList>
    </citation>
    <scope>NUCLEOTIDE SEQUENCE</scope>
    <source>
        <strain evidence="2">CBS 232.78</strain>
    </source>
</reference>
<feature type="compositionally biased region" description="Low complexity" evidence="1">
    <location>
        <begin position="361"/>
        <end position="377"/>
    </location>
</feature>
<feature type="compositionally biased region" description="Basic residues" evidence="1">
    <location>
        <begin position="1"/>
        <end position="10"/>
    </location>
</feature>
<comment type="caution">
    <text evidence="2">The sequence shown here is derived from an EMBL/GenBank/DDBJ whole genome shotgun (WGS) entry which is preliminary data.</text>
</comment>
<feature type="compositionally biased region" description="Pro residues" evidence="1">
    <location>
        <begin position="240"/>
        <end position="251"/>
    </location>
</feature>
<organism evidence="2 3">
    <name type="scientific">Podospora didyma</name>
    <dbReference type="NCBI Taxonomy" id="330526"/>
    <lineage>
        <taxon>Eukaryota</taxon>
        <taxon>Fungi</taxon>
        <taxon>Dikarya</taxon>
        <taxon>Ascomycota</taxon>
        <taxon>Pezizomycotina</taxon>
        <taxon>Sordariomycetes</taxon>
        <taxon>Sordariomycetidae</taxon>
        <taxon>Sordariales</taxon>
        <taxon>Podosporaceae</taxon>
        <taxon>Podospora</taxon>
    </lineage>
</organism>
<accession>A0AAE0U4K2</accession>
<dbReference type="AlphaFoldDB" id="A0AAE0U4K2"/>
<gene>
    <name evidence="2" type="ORF">B0H63DRAFT_519625</name>
</gene>
<feature type="compositionally biased region" description="Basic and acidic residues" evidence="1">
    <location>
        <begin position="518"/>
        <end position="535"/>
    </location>
</feature>
<name>A0AAE0U4K2_9PEZI</name>
<dbReference type="EMBL" id="JAULSW010000002">
    <property type="protein sequence ID" value="KAK3390400.1"/>
    <property type="molecule type" value="Genomic_DNA"/>
</dbReference>
<feature type="region of interest" description="Disordered" evidence="1">
    <location>
        <begin position="1"/>
        <end position="382"/>
    </location>
</feature>
<feature type="compositionally biased region" description="Low complexity" evidence="1">
    <location>
        <begin position="121"/>
        <end position="133"/>
    </location>
</feature>
<evidence type="ECO:0000313" key="3">
    <source>
        <dbReference type="Proteomes" id="UP001285441"/>
    </source>
</evidence>
<protein>
    <submittedName>
        <fullName evidence="2">Uncharacterized protein</fullName>
    </submittedName>
</protein>
<feature type="compositionally biased region" description="Polar residues" evidence="1">
    <location>
        <begin position="445"/>
        <end position="466"/>
    </location>
</feature>
<evidence type="ECO:0000313" key="2">
    <source>
        <dbReference type="EMBL" id="KAK3390400.1"/>
    </source>
</evidence>
<feature type="compositionally biased region" description="Polar residues" evidence="1">
    <location>
        <begin position="619"/>
        <end position="630"/>
    </location>
</feature>
<dbReference type="Proteomes" id="UP001285441">
    <property type="component" value="Unassembled WGS sequence"/>
</dbReference>
<feature type="compositionally biased region" description="Basic and acidic residues" evidence="1">
    <location>
        <begin position="141"/>
        <end position="150"/>
    </location>
</feature>
<feature type="compositionally biased region" description="Polar residues" evidence="1">
    <location>
        <begin position="221"/>
        <end position="239"/>
    </location>
</feature>
<feature type="region of interest" description="Disordered" evidence="1">
    <location>
        <begin position="425"/>
        <end position="587"/>
    </location>
</feature>
<feature type="region of interest" description="Disordered" evidence="1">
    <location>
        <begin position="610"/>
        <end position="651"/>
    </location>
</feature>
<keyword evidence="3" id="KW-1185">Reference proteome</keyword>
<sequence length="759" mass="82017">MLKAVKRSRSLRLGGGGPGIVAVGQQQYAGGRGEDDGGAHGPAYPLETEPGLVSAPLAMRLRDGHGHGRRGPLTQNADIPPVSFPEGRNPYLNRPLPPPPPPKTPAALSAAAAIPPPTMPARPSTSSGPGSSRNANVTPNFEKRLSKDDLSLLGRMGMGSRKKGLQPYRIGIRGGTALPTPEPSPDSLRSPLPLSSMPTRMPTPVSFSSGEIQIGMALGSPSRSSSFQAGWQPQAQENYSPPPPQRTPEPPIQRQKTQKRRIFGSLFGSRKRTEPAKIAEPTEANRSVVSVVTASTATPTWSANSSPFRSNTVASKTAGKYKPLIVRSRTEPRMEDAVPEPKPAQEPIRQPEPKTTNIWLSPPESSPAPTSSSPSGPGLLDIEIPDIRLERYSIMFSGVLNPQAGGRPKSSLLERRQATLEKLKTINDRIMDEEQENERPIQVQRRGTSPQPTKSPAFTLFPSTSLGLPRPSPRTRSNTSPAHLPSPSRASFEPPEEQQQQQPVRKERKTVTIVSPRSMDERYRAAQVEKLREEQIQAARTQRRQQEQQLPPPKQATSFHFGPEESGLILDSPQSMSSDGEYRDDDNENAVGVAKSVIPPLKPVAAEPQWQMISPPPSTSSEAGSTKRTMSSASSSASSTQTHLTRPSLEVEEGDAALKAAVEISIARQISISRQQRQLLRPLQTIVSQAATTAGSRGAPGVMRSASASTMRTSPVVLSKGMMGRVIETKQSVPTLVVPSEQYQQHSYRKSERIVLEAA</sequence>
<feature type="compositionally biased region" description="Low complexity" evidence="1">
    <location>
        <begin position="185"/>
        <end position="198"/>
    </location>
</feature>
<proteinExistence type="predicted"/>
<feature type="compositionally biased region" description="Low complexity" evidence="1">
    <location>
        <begin position="284"/>
        <end position="307"/>
    </location>
</feature>
<evidence type="ECO:0000256" key="1">
    <source>
        <dbReference type="SAM" id="MobiDB-lite"/>
    </source>
</evidence>
<reference evidence="2" key="1">
    <citation type="journal article" date="2023" name="Mol. Phylogenet. Evol.">
        <title>Genome-scale phylogeny and comparative genomics of the fungal order Sordariales.</title>
        <authorList>
            <person name="Hensen N."/>
            <person name="Bonometti L."/>
            <person name="Westerberg I."/>
            <person name="Brannstrom I.O."/>
            <person name="Guillou S."/>
            <person name="Cros-Aarteil S."/>
            <person name="Calhoun S."/>
            <person name="Haridas S."/>
            <person name="Kuo A."/>
            <person name="Mondo S."/>
            <person name="Pangilinan J."/>
            <person name="Riley R."/>
            <person name="LaButti K."/>
            <person name="Andreopoulos B."/>
            <person name="Lipzen A."/>
            <person name="Chen C."/>
            <person name="Yan M."/>
            <person name="Daum C."/>
            <person name="Ng V."/>
            <person name="Clum A."/>
            <person name="Steindorff A."/>
            <person name="Ohm R.A."/>
            <person name="Martin F."/>
            <person name="Silar P."/>
            <person name="Natvig D.O."/>
            <person name="Lalanne C."/>
            <person name="Gautier V."/>
            <person name="Ament-Velasquez S.L."/>
            <person name="Kruys A."/>
            <person name="Hutchinson M.I."/>
            <person name="Powell A.J."/>
            <person name="Barry K."/>
            <person name="Miller A.N."/>
            <person name="Grigoriev I.V."/>
            <person name="Debuchy R."/>
            <person name="Gladieux P."/>
            <person name="Hiltunen Thoren M."/>
            <person name="Johannesson H."/>
        </authorList>
    </citation>
    <scope>NUCLEOTIDE SEQUENCE</scope>
    <source>
        <strain evidence="2">CBS 232.78</strain>
    </source>
</reference>